<evidence type="ECO:0000256" key="8">
    <source>
        <dbReference type="SAM" id="Phobius"/>
    </source>
</evidence>
<dbReference type="InterPro" id="IPR003591">
    <property type="entry name" value="Leu-rich_rpt_typical-subtyp"/>
</dbReference>
<dbReference type="InterPro" id="IPR007110">
    <property type="entry name" value="Ig-like_dom"/>
</dbReference>
<evidence type="ECO:0000256" key="9">
    <source>
        <dbReference type="SAM" id="SignalP"/>
    </source>
</evidence>
<reference evidence="11" key="1">
    <citation type="journal article" date="2021" name="Mol. Ecol. Resour.">
        <title>Phylogenomic analyses of the genus Drosophila reveals genomic signals of climate adaptation.</title>
        <authorList>
            <person name="Li F."/>
            <person name="Rane R.V."/>
            <person name="Luria V."/>
            <person name="Xiong Z."/>
            <person name="Chen J."/>
            <person name="Li Z."/>
            <person name="Catullo R.A."/>
            <person name="Griffin P.C."/>
            <person name="Schiffer M."/>
            <person name="Pearce S."/>
            <person name="Lee S.F."/>
            <person name="McElroy K."/>
            <person name="Stocker A."/>
            <person name="Shirriffs J."/>
            <person name="Cockerell F."/>
            <person name="Coppin C."/>
            <person name="Sgro C.M."/>
            <person name="Karger A."/>
            <person name="Cain J.W."/>
            <person name="Weber J.A."/>
            <person name="Santpere G."/>
            <person name="Kirschner M.W."/>
            <person name="Hoffmann A.A."/>
            <person name="Oakeshott J.G."/>
            <person name="Zhang G."/>
        </authorList>
    </citation>
    <scope>NUCLEOTIDE SEQUENCE</scope>
    <source>
        <strain evidence="11">BGI-SZ-2011g</strain>
    </source>
</reference>
<accession>A0AAD4PS14</accession>
<sequence length="959" mass="105085">VLGAAKSHSHRATLRMKLPLLTVVLAQLALLLLLTEATAGNAHRDWIQNCSNCHCHWNSGKKSADCKGKKLTKIPQNMSNEMQVIDFSQNQMAELRSEEFQLAGLQNLHKLYLRNCTIQEVNRDAFRGLTILIELDMSNNQIRELHPNTFKSLEKLRNVIVNNNEIEVLESGLFTKLHFLSRVEFNNNRLKQVQLNVFGRLELLKIISLEGNQLTHLSKETFADLPKLNYLSLQGNAWNCSCDLQEFRDFTIANRLYTPPTDCQEPAQLRGKLWSEVASENFACRPRLLGVVRNYVEDNNQENITLPCRFTGSPLPNVTWIYNKRPLNPAANDAHLRIQNNIGQLNDQQQLAKIIVSELRIYNVRASDKGIYTCVADNRGGKADAEYQLVINGDRMAITGNSDGHSLGMSGAIGASTSDQQTSLFLFICVIATTVLVVLIFLVLGLFWYCRHIKTYQKDNTIGDGLISCKVDKTHNSSMLEGSVIMEMQKSLLNEVNPVEKPPRRTDIESVDGGDDGHEIKKTLLDETAYANHSRDDETHSVALSDTTTTPRSRHTYVDDTYGNSLPPDLLAFPARVPPTSPSMQSSQSNIPDQVLYGIRSPPPLTSPVYAHMTPHGIYGTTTIAAATHNGFMTLQHPKSRNLALIATANSRHQLQQQQQAQQQAQHQQQQQLLHQHQSAASPFLPAPVVYSPATAVVMKQGYMTIPRKPRVPSWAPSTSGAAAAAAAAATQLSEFQSPTSPNPSETGTATTAELQAEPVYDNLGLRTTAGGNSTLNLHKAQQQAAQAAAPSPQQQQYTMRDRPLPATPSLTSVASAANASKIYEPIHELIQQQQAMQAQQQQLQQQQQQQQLQQLYNSEAEPLYGARHHGITILPGSSISGAGLGSPSAGSQMGSGIVGGGGSPTHGAQGGGESPKITKIPPRPPPKPKKKMSVTATRSGQGSTSQLFDDEGEDGTEV</sequence>
<dbReference type="SMART" id="SM00409">
    <property type="entry name" value="IG"/>
    <property type="match status" value="1"/>
</dbReference>
<evidence type="ECO:0000256" key="5">
    <source>
        <dbReference type="ARBA" id="ARBA00023180"/>
    </source>
</evidence>
<feature type="compositionally biased region" description="Low complexity" evidence="7">
    <location>
        <begin position="884"/>
        <end position="896"/>
    </location>
</feature>
<dbReference type="PANTHER" id="PTHR45842:SF12">
    <property type="entry name" value="KEKKON 5, ISOFORM A"/>
    <property type="match status" value="1"/>
</dbReference>
<dbReference type="InterPro" id="IPR003598">
    <property type="entry name" value="Ig_sub2"/>
</dbReference>
<dbReference type="SMART" id="SM00082">
    <property type="entry name" value="LRRCT"/>
    <property type="match status" value="1"/>
</dbReference>
<feature type="region of interest" description="Disordered" evidence="7">
    <location>
        <begin position="780"/>
        <end position="810"/>
    </location>
</feature>
<feature type="region of interest" description="Disordered" evidence="7">
    <location>
        <begin position="884"/>
        <end position="959"/>
    </location>
</feature>
<dbReference type="FunFam" id="3.80.10.10:FF:000082">
    <property type="entry name" value="Leucine-rich repeat-containing 24"/>
    <property type="match status" value="1"/>
</dbReference>
<feature type="domain" description="Ig-like" evidence="10">
    <location>
        <begin position="286"/>
        <end position="392"/>
    </location>
</feature>
<keyword evidence="12" id="KW-1185">Reference proteome</keyword>
<evidence type="ECO:0000256" key="2">
    <source>
        <dbReference type="ARBA" id="ARBA00022729"/>
    </source>
</evidence>
<evidence type="ECO:0000256" key="1">
    <source>
        <dbReference type="ARBA" id="ARBA00022614"/>
    </source>
</evidence>
<dbReference type="InterPro" id="IPR036179">
    <property type="entry name" value="Ig-like_dom_sf"/>
</dbReference>
<evidence type="ECO:0000256" key="3">
    <source>
        <dbReference type="ARBA" id="ARBA00022737"/>
    </source>
</evidence>
<name>A0AAD4PS14_9MUSC</name>
<dbReference type="InterPro" id="IPR050467">
    <property type="entry name" value="LRFN"/>
</dbReference>
<feature type="chain" id="PRO_5041972195" description="Ig-like domain-containing protein" evidence="9">
    <location>
        <begin position="40"/>
        <end position="959"/>
    </location>
</feature>
<keyword evidence="5" id="KW-0325">Glycoprotein</keyword>
<feature type="coiled-coil region" evidence="6">
    <location>
        <begin position="827"/>
        <end position="859"/>
    </location>
</feature>
<gene>
    <name evidence="11" type="ORF">KR093_009086</name>
</gene>
<evidence type="ECO:0000313" key="12">
    <source>
        <dbReference type="Proteomes" id="UP001200034"/>
    </source>
</evidence>
<feature type="compositionally biased region" description="Low complexity" evidence="7">
    <location>
        <begin position="781"/>
        <end position="797"/>
    </location>
</feature>
<protein>
    <recommendedName>
        <fullName evidence="10">Ig-like domain-containing protein</fullName>
    </recommendedName>
</protein>
<feature type="signal peptide" evidence="9">
    <location>
        <begin position="1"/>
        <end position="39"/>
    </location>
</feature>
<dbReference type="SMART" id="SM00408">
    <property type="entry name" value="IGc2"/>
    <property type="match status" value="1"/>
</dbReference>
<organism evidence="11 12">
    <name type="scientific">Drosophila rubida</name>
    <dbReference type="NCBI Taxonomy" id="30044"/>
    <lineage>
        <taxon>Eukaryota</taxon>
        <taxon>Metazoa</taxon>
        <taxon>Ecdysozoa</taxon>
        <taxon>Arthropoda</taxon>
        <taxon>Hexapoda</taxon>
        <taxon>Insecta</taxon>
        <taxon>Pterygota</taxon>
        <taxon>Neoptera</taxon>
        <taxon>Endopterygota</taxon>
        <taxon>Diptera</taxon>
        <taxon>Brachycera</taxon>
        <taxon>Muscomorpha</taxon>
        <taxon>Ephydroidea</taxon>
        <taxon>Drosophilidae</taxon>
        <taxon>Drosophila</taxon>
    </lineage>
</organism>
<dbReference type="EMBL" id="JAJJHW010000095">
    <property type="protein sequence ID" value="KAH8387718.1"/>
    <property type="molecule type" value="Genomic_DNA"/>
</dbReference>
<feature type="region of interest" description="Disordered" evidence="7">
    <location>
        <begin position="654"/>
        <end position="679"/>
    </location>
</feature>
<feature type="region of interest" description="Disordered" evidence="7">
    <location>
        <begin position="498"/>
        <end position="518"/>
    </location>
</feature>
<dbReference type="Pfam" id="PF07679">
    <property type="entry name" value="I-set"/>
    <property type="match status" value="1"/>
</dbReference>
<dbReference type="Gene3D" id="2.60.40.10">
    <property type="entry name" value="Immunoglobulins"/>
    <property type="match status" value="1"/>
</dbReference>
<feature type="compositionally biased region" description="Polar residues" evidence="7">
    <location>
        <begin position="731"/>
        <end position="750"/>
    </location>
</feature>
<keyword evidence="3" id="KW-0677">Repeat</keyword>
<feature type="compositionally biased region" description="Low complexity" evidence="7">
    <location>
        <begin position="654"/>
        <end position="678"/>
    </location>
</feature>
<dbReference type="AlphaFoldDB" id="A0AAD4PS14"/>
<dbReference type="CDD" id="cd00096">
    <property type="entry name" value="Ig"/>
    <property type="match status" value="1"/>
</dbReference>
<dbReference type="SUPFAM" id="SSF48726">
    <property type="entry name" value="Immunoglobulin"/>
    <property type="match status" value="1"/>
</dbReference>
<dbReference type="PROSITE" id="PS50835">
    <property type="entry name" value="IG_LIKE"/>
    <property type="match status" value="1"/>
</dbReference>
<dbReference type="PANTHER" id="PTHR45842">
    <property type="entry name" value="SYNAPTIC ADHESION-LIKE MOLECULE SALM"/>
    <property type="match status" value="1"/>
</dbReference>
<feature type="transmembrane region" description="Helical" evidence="8">
    <location>
        <begin position="424"/>
        <end position="449"/>
    </location>
</feature>
<feature type="region of interest" description="Disordered" evidence="7">
    <location>
        <begin position="532"/>
        <end position="559"/>
    </location>
</feature>
<dbReference type="SMART" id="SM00369">
    <property type="entry name" value="LRR_TYP"/>
    <property type="match status" value="5"/>
</dbReference>
<dbReference type="SUPFAM" id="SSF52058">
    <property type="entry name" value="L domain-like"/>
    <property type="match status" value="1"/>
</dbReference>
<dbReference type="InterPro" id="IPR003599">
    <property type="entry name" value="Ig_sub"/>
</dbReference>
<dbReference type="Gene3D" id="3.80.10.10">
    <property type="entry name" value="Ribonuclease Inhibitor"/>
    <property type="match status" value="2"/>
</dbReference>
<keyword evidence="6" id="KW-0175">Coiled coil</keyword>
<evidence type="ECO:0000256" key="7">
    <source>
        <dbReference type="SAM" id="MobiDB-lite"/>
    </source>
</evidence>
<feature type="compositionally biased region" description="Acidic residues" evidence="7">
    <location>
        <begin position="949"/>
        <end position="959"/>
    </location>
</feature>
<keyword evidence="4" id="KW-1015">Disulfide bond</keyword>
<dbReference type="InterPro" id="IPR000483">
    <property type="entry name" value="Cys-rich_flank_reg_C"/>
</dbReference>
<evidence type="ECO:0000256" key="6">
    <source>
        <dbReference type="SAM" id="Coils"/>
    </source>
</evidence>
<keyword evidence="1" id="KW-0433">Leucine-rich repeat</keyword>
<evidence type="ECO:0000259" key="10">
    <source>
        <dbReference type="PROSITE" id="PS50835"/>
    </source>
</evidence>
<comment type="caution">
    <text evidence="11">The sequence shown here is derived from an EMBL/GenBank/DDBJ whole genome shotgun (WGS) entry which is preliminary data.</text>
</comment>
<feature type="region of interest" description="Disordered" evidence="7">
    <location>
        <begin position="726"/>
        <end position="750"/>
    </location>
</feature>
<dbReference type="Pfam" id="PF13855">
    <property type="entry name" value="LRR_8"/>
    <property type="match status" value="2"/>
</dbReference>
<keyword evidence="2 9" id="KW-0732">Signal</keyword>
<keyword evidence="8" id="KW-0472">Membrane</keyword>
<dbReference type="GO" id="GO:0071944">
    <property type="term" value="C:cell periphery"/>
    <property type="evidence" value="ECO:0007669"/>
    <property type="project" value="UniProtKB-ARBA"/>
</dbReference>
<evidence type="ECO:0000313" key="11">
    <source>
        <dbReference type="EMBL" id="KAH8387718.1"/>
    </source>
</evidence>
<feature type="compositionally biased region" description="Polar residues" evidence="7">
    <location>
        <begin position="542"/>
        <end position="551"/>
    </location>
</feature>
<dbReference type="InterPro" id="IPR032675">
    <property type="entry name" value="LRR_dom_sf"/>
</dbReference>
<keyword evidence="8" id="KW-1133">Transmembrane helix</keyword>
<keyword evidence="8" id="KW-0812">Transmembrane</keyword>
<feature type="compositionally biased region" description="Gly residues" evidence="7">
    <location>
        <begin position="897"/>
        <end position="914"/>
    </location>
</feature>
<proteinExistence type="predicted"/>
<feature type="compositionally biased region" description="Polar residues" evidence="7">
    <location>
        <begin position="935"/>
        <end position="948"/>
    </location>
</feature>
<dbReference type="InterPro" id="IPR013783">
    <property type="entry name" value="Ig-like_fold"/>
</dbReference>
<dbReference type="InterPro" id="IPR001611">
    <property type="entry name" value="Leu-rich_rpt"/>
</dbReference>
<dbReference type="InterPro" id="IPR013098">
    <property type="entry name" value="Ig_I-set"/>
</dbReference>
<dbReference type="Proteomes" id="UP001200034">
    <property type="component" value="Unassembled WGS sequence"/>
</dbReference>
<evidence type="ECO:0000256" key="4">
    <source>
        <dbReference type="ARBA" id="ARBA00023157"/>
    </source>
</evidence>
<feature type="non-terminal residue" evidence="11">
    <location>
        <position position="959"/>
    </location>
</feature>